<dbReference type="PANTHER" id="PTHR34857:SF2">
    <property type="entry name" value="SLL0384 PROTEIN"/>
    <property type="match status" value="1"/>
</dbReference>
<keyword evidence="4 6" id="KW-1133">Transmembrane helix</keyword>
<dbReference type="PANTHER" id="PTHR34857">
    <property type="entry name" value="SLL0384 PROTEIN"/>
    <property type="match status" value="1"/>
</dbReference>
<evidence type="ECO:0000256" key="5">
    <source>
        <dbReference type="ARBA" id="ARBA00023136"/>
    </source>
</evidence>
<dbReference type="InterPro" id="IPR051611">
    <property type="entry name" value="ECF_transporter_component"/>
</dbReference>
<feature type="transmembrane region" description="Helical" evidence="6">
    <location>
        <begin position="250"/>
        <end position="270"/>
    </location>
</feature>
<dbReference type="InterPro" id="IPR012809">
    <property type="entry name" value="ECF_CbiQ"/>
</dbReference>
<sequence>MIEELFAIEKEAFRESPLHRLDARVKLIMTFAAIIALVSYPISTPVYLLGAVFALFYLVLWVISGLSPLVYLARLLLILPFGLSIMVLQVFFPNRFFPGTDALFSLPFGITVYAGSAQFALILFVKFLLCISFIILLSSTTRMQDMLVGARRLGFPSEFTLVMGMMIRYLFVFGQMFFRIKNALETRCFNAFDRSLPYRYRLRQLGYTIGTMFIRSYEQGERTYVSMLCRGYGKDAFLFVPPKSLQVGEWLALIVGLLVVIVAPVAVYLFH</sequence>
<dbReference type="GO" id="GO:0043190">
    <property type="term" value="C:ATP-binding cassette (ABC) transporter complex"/>
    <property type="evidence" value="ECO:0007669"/>
    <property type="project" value="InterPro"/>
</dbReference>
<dbReference type="CDD" id="cd16914">
    <property type="entry name" value="EcfT"/>
    <property type="match status" value="1"/>
</dbReference>
<feature type="transmembrane region" description="Helical" evidence="6">
    <location>
        <begin position="71"/>
        <end position="92"/>
    </location>
</feature>
<dbReference type="KEGG" id="mpl:Mpal_1046"/>
<comment type="subcellular location">
    <subcellularLocation>
        <location evidence="1">Cell membrane</location>
        <topology evidence="1">Multi-pass membrane protein</topology>
    </subcellularLocation>
</comment>
<feature type="transmembrane region" description="Helical" evidence="6">
    <location>
        <begin position="46"/>
        <end position="64"/>
    </location>
</feature>
<keyword evidence="5 6" id="KW-0472">Membrane</keyword>
<dbReference type="InterPro" id="IPR003339">
    <property type="entry name" value="ABC/ECF_trnsptr_transmembrane"/>
</dbReference>
<evidence type="ECO:0000256" key="6">
    <source>
        <dbReference type="SAM" id="Phobius"/>
    </source>
</evidence>
<dbReference type="Proteomes" id="UP000002457">
    <property type="component" value="Chromosome"/>
</dbReference>
<dbReference type="RefSeq" id="WP_012617712.1">
    <property type="nucleotide sequence ID" value="NC_011832.1"/>
</dbReference>
<keyword evidence="3 6" id="KW-0812">Transmembrane</keyword>
<dbReference type="Pfam" id="PF02361">
    <property type="entry name" value="CbiQ"/>
    <property type="match status" value="1"/>
</dbReference>
<protein>
    <submittedName>
        <fullName evidence="7">Cobalt ABC transporter, inner membrane subunit CbiQ</fullName>
    </submittedName>
</protein>
<dbReference type="eggNOG" id="arCOG02250">
    <property type="taxonomic scope" value="Archaea"/>
</dbReference>
<accession>B8GGY8</accession>
<dbReference type="EMBL" id="CP001338">
    <property type="protein sequence ID" value="ACL16393.1"/>
    <property type="molecule type" value="Genomic_DNA"/>
</dbReference>
<feature type="transmembrane region" description="Helical" evidence="6">
    <location>
        <begin position="21"/>
        <end position="40"/>
    </location>
</feature>
<dbReference type="NCBIfam" id="TIGR02454">
    <property type="entry name" value="ECF_T_CbiQ"/>
    <property type="match status" value="1"/>
</dbReference>
<proteinExistence type="predicted"/>
<dbReference type="OrthoDB" id="51610at2157"/>
<dbReference type="GO" id="GO:0006824">
    <property type="term" value="P:cobalt ion transport"/>
    <property type="evidence" value="ECO:0007669"/>
    <property type="project" value="InterPro"/>
</dbReference>
<evidence type="ECO:0000256" key="2">
    <source>
        <dbReference type="ARBA" id="ARBA00022475"/>
    </source>
</evidence>
<dbReference type="GeneID" id="7271780"/>
<dbReference type="HOGENOM" id="CLU_056469_1_2_2"/>
<evidence type="ECO:0000256" key="3">
    <source>
        <dbReference type="ARBA" id="ARBA00022692"/>
    </source>
</evidence>
<dbReference type="STRING" id="521011.Mpal_1046"/>
<keyword evidence="8" id="KW-1185">Reference proteome</keyword>
<organism evidence="7 8">
    <name type="scientific">Methanosphaerula palustris (strain ATCC BAA-1556 / DSM 19958 / E1-9c)</name>
    <dbReference type="NCBI Taxonomy" id="521011"/>
    <lineage>
        <taxon>Archaea</taxon>
        <taxon>Methanobacteriati</taxon>
        <taxon>Methanobacteriota</taxon>
        <taxon>Stenosarchaea group</taxon>
        <taxon>Methanomicrobia</taxon>
        <taxon>Methanomicrobiales</taxon>
        <taxon>Methanoregulaceae</taxon>
        <taxon>Methanosphaerula</taxon>
    </lineage>
</organism>
<keyword evidence="2" id="KW-1003">Cell membrane</keyword>
<reference evidence="7 8" key="1">
    <citation type="journal article" date="2015" name="Genome Announc.">
        <title>Complete Genome Sequence of Methanosphaerula palustris E1-9CT, a Hydrogenotrophic Methanogen Isolated from a Minerotrophic Fen Peatland.</title>
        <authorList>
            <person name="Cadillo-Quiroz H."/>
            <person name="Browne P."/>
            <person name="Kyrpides N."/>
            <person name="Woyke T."/>
            <person name="Goodwin L."/>
            <person name="Detter C."/>
            <person name="Yavitt J.B."/>
            <person name="Zinder S.H."/>
        </authorList>
    </citation>
    <scope>NUCLEOTIDE SEQUENCE [LARGE SCALE GENOMIC DNA]</scope>
    <source>
        <strain evidence="8">ATCC BAA-1556 / DSM 19958 / E1-9c</strain>
    </source>
</reference>
<feature type="transmembrane region" description="Helical" evidence="6">
    <location>
        <begin position="159"/>
        <end position="178"/>
    </location>
</feature>
<feature type="transmembrane region" description="Helical" evidence="6">
    <location>
        <begin position="112"/>
        <end position="138"/>
    </location>
</feature>
<evidence type="ECO:0000313" key="7">
    <source>
        <dbReference type="EMBL" id="ACL16393.1"/>
    </source>
</evidence>
<gene>
    <name evidence="7" type="ordered locus">Mpal_1046</name>
</gene>
<evidence type="ECO:0000313" key="8">
    <source>
        <dbReference type="Proteomes" id="UP000002457"/>
    </source>
</evidence>
<dbReference type="AlphaFoldDB" id="B8GGY8"/>
<evidence type="ECO:0000256" key="4">
    <source>
        <dbReference type="ARBA" id="ARBA00022989"/>
    </source>
</evidence>
<name>B8GGY8_METPE</name>
<evidence type="ECO:0000256" key="1">
    <source>
        <dbReference type="ARBA" id="ARBA00004651"/>
    </source>
</evidence>